<evidence type="ECO:0008006" key="4">
    <source>
        <dbReference type="Google" id="ProtNLM"/>
    </source>
</evidence>
<gene>
    <name evidence="2" type="ORF">DP116_10250</name>
</gene>
<dbReference type="Proteomes" id="UP000718564">
    <property type="component" value="Unassembled WGS sequence"/>
</dbReference>
<keyword evidence="3" id="KW-1185">Reference proteome</keyword>
<name>A0ABX1P7M0_9CYAN</name>
<evidence type="ECO:0000313" key="3">
    <source>
        <dbReference type="Proteomes" id="UP000718564"/>
    </source>
</evidence>
<keyword evidence="1" id="KW-0812">Transmembrane</keyword>
<keyword evidence="1" id="KW-0472">Membrane</keyword>
<protein>
    <recommendedName>
        <fullName evidence="4">Transposase</fullName>
    </recommendedName>
</protein>
<reference evidence="2 3" key="1">
    <citation type="submission" date="2018-06" db="EMBL/GenBank/DDBJ databases">
        <title>Comparative genomics of Brasilonema spp. strains.</title>
        <authorList>
            <person name="Alvarenga D.O."/>
            <person name="Fiore M.F."/>
            <person name="Varani A.M."/>
        </authorList>
    </citation>
    <scope>NUCLEOTIDE SEQUENCE [LARGE SCALE GENOMIC DNA]</scope>
    <source>
        <strain evidence="2 3">SPC951</strain>
    </source>
</reference>
<sequence>MLKQGRQWADLSIARTTPALLGLFSLVILVAHHLQNSQKFSIRQAAWYAKPLPTFVDAITLVRQSLWSSTFSMSHSPSDMVKIPRALLERLTDTLGYAA</sequence>
<feature type="transmembrane region" description="Helical" evidence="1">
    <location>
        <begin position="12"/>
        <end position="34"/>
    </location>
</feature>
<evidence type="ECO:0000256" key="1">
    <source>
        <dbReference type="SAM" id="Phobius"/>
    </source>
</evidence>
<evidence type="ECO:0000313" key="2">
    <source>
        <dbReference type="EMBL" id="NMG19822.1"/>
    </source>
</evidence>
<proteinExistence type="predicted"/>
<dbReference type="RefSeq" id="WP_339381421.1">
    <property type="nucleotide sequence ID" value="NZ_CAWPJE010000029.1"/>
</dbReference>
<organism evidence="2 3">
    <name type="scientific">Brasilonema bromeliae SPC951</name>
    <dbReference type="NCBI Taxonomy" id="385972"/>
    <lineage>
        <taxon>Bacteria</taxon>
        <taxon>Bacillati</taxon>
        <taxon>Cyanobacteriota</taxon>
        <taxon>Cyanophyceae</taxon>
        <taxon>Nostocales</taxon>
        <taxon>Scytonemataceae</taxon>
        <taxon>Brasilonema</taxon>
        <taxon>Bromeliae group (in: Brasilonema)</taxon>
    </lineage>
</organism>
<comment type="caution">
    <text evidence="2">The sequence shown here is derived from an EMBL/GenBank/DDBJ whole genome shotgun (WGS) entry which is preliminary data.</text>
</comment>
<dbReference type="EMBL" id="QMEB01000061">
    <property type="protein sequence ID" value="NMG19822.1"/>
    <property type="molecule type" value="Genomic_DNA"/>
</dbReference>
<keyword evidence="1" id="KW-1133">Transmembrane helix</keyword>
<accession>A0ABX1P7M0</accession>